<comment type="caution">
    <text evidence="1">The sequence shown here is derived from an EMBL/GenBank/DDBJ whole genome shotgun (WGS) entry which is preliminary data.</text>
</comment>
<protein>
    <submittedName>
        <fullName evidence="1">Uncharacterized protein</fullName>
    </submittedName>
</protein>
<dbReference type="Proteomes" id="UP000826271">
    <property type="component" value="Unassembled WGS sequence"/>
</dbReference>
<keyword evidence="2" id="KW-1185">Reference proteome</keyword>
<reference evidence="1" key="1">
    <citation type="submission" date="2019-10" db="EMBL/GenBank/DDBJ databases">
        <authorList>
            <person name="Zhang R."/>
            <person name="Pan Y."/>
            <person name="Wang J."/>
            <person name="Ma R."/>
            <person name="Yu S."/>
        </authorList>
    </citation>
    <scope>NUCLEOTIDE SEQUENCE</scope>
    <source>
        <strain evidence="1">LA-IB0</strain>
        <tissue evidence="1">Leaf</tissue>
    </source>
</reference>
<sequence length="113" mass="12692">MGLPNKMGCESTSLCKIDLHAMLKSDLFEEVHKQEEPTREENNNNVNVSASLLEIKLPLSTGEEAEDDHRVEAAKHGKNLLDANHELLELVEAERLREEQVMQLPPPPLASEK</sequence>
<proteinExistence type="predicted"/>
<organism evidence="1 2">
    <name type="scientific">Buddleja alternifolia</name>
    <dbReference type="NCBI Taxonomy" id="168488"/>
    <lineage>
        <taxon>Eukaryota</taxon>
        <taxon>Viridiplantae</taxon>
        <taxon>Streptophyta</taxon>
        <taxon>Embryophyta</taxon>
        <taxon>Tracheophyta</taxon>
        <taxon>Spermatophyta</taxon>
        <taxon>Magnoliopsida</taxon>
        <taxon>eudicotyledons</taxon>
        <taxon>Gunneridae</taxon>
        <taxon>Pentapetalae</taxon>
        <taxon>asterids</taxon>
        <taxon>lamiids</taxon>
        <taxon>Lamiales</taxon>
        <taxon>Scrophulariaceae</taxon>
        <taxon>Buddlejeae</taxon>
        <taxon>Buddleja</taxon>
    </lineage>
</organism>
<gene>
    <name evidence="1" type="ORF">BUALT_Bualt13G0087200</name>
</gene>
<evidence type="ECO:0000313" key="1">
    <source>
        <dbReference type="EMBL" id="KAG8371434.1"/>
    </source>
</evidence>
<evidence type="ECO:0000313" key="2">
    <source>
        <dbReference type="Proteomes" id="UP000826271"/>
    </source>
</evidence>
<accession>A0AAV6WUB9</accession>
<dbReference type="AlphaFoldDB" id="A0AAV6WUB9"/>
<name>A0AAV6WUB9_9LAMI</name>
<dbReference type="EMBL" id="WHWC01000013">
    <property type="protein sequence ID" value="KAG8371434.1"/>
    <property type="molecule type" value="Genomic_DNA"/>
</dbReference>